<comment type="caution">
    <text evidence="1">The sequence shown here is derived from an EMBL/GenBank/DDBJ whole genome shotgun (WGS) entry which is preliminary data.</text>
</comment>
<accession>A0ACA9SU22</accession>
<name>A0ACA9SU22_9GLOM</name>
<feature type="non-terminal residue" evidence="1">
    <location>
        <position position="1"/>
    </location>
</feature>
<evidence type="ECO:0000313" key="1">
    <source>
        <dbReference type="EMBL" id="CAG8847400.1"/>
    </source>
</evidence>
<proteinExistence type="predicted"/>
<reference evidence="1" key="1">
    <citation type="submission" date="2021-06" db="EMBL/GenBank/DDBJ databases">
        <authorList>
            <person name="Kallberg Y."/>
            <person name="Tangrot J."/>
            <person name="Rosling A."/>
        </authorList>
    </citation>
    <scope>NUCLEOTIDE SEQUENCE</scope>
    <source>
        <strain evidence="1">MA461A</strain>
    </source>
</reference>
<keyword evidence="2" id="KW-1185">Reference proteome</keyword>
<feature type="non-terminal residue" evidence="1">
    <location>
        <position position="41"/>
    </location>
</feature>
<dbReference type="Proteomes" id="UP000789920">
    <property type="component" value="Unassembled WGS sequence"/>
</dbReference>
<organism evidence="1 2">
    <name type="scientific">Racocetra persica</name>
    <dbReference type="NCBI Taxonomy" id="160502"/>
    <lineage>
        <taxon>Eukaryota</taxon>
        <taxon>Fungi</taxon>
        <taxon>Fungi incertae sedis</taxon>
        <taxon>Mucoromycota</taxon>
        <taxon>Glomeromycotina</taxon>
        <taxon>Glomeromycetes</taxon>
        <taxon>Diversisporales</taxon>
        <taxon>Gigasporaceae</taxon>
        <taxon>Racocetra</taxon>
    </lineage>
</organism>
<protein>
    <submittedName>
        <fullName evidence="1">10156_t:CDS:1</fullName>
    </submittedName>
</protein>
<dbReference type="EMBL" id="CAJVQC010155726">
    <property type="protein sequence ID" value="CAG8847400.1"/>
    <property type="molecule type" value="Genomic_DNA"/>
</dbReference>
<gene>
    <name evidence="1" type="ORF">RPERSI_LOCUS34616</name>
</gene>
<sequence length="41" mass="4624">VIHTVGPIGEREVLLRSAYERSYQVMTENNIKSIAFSNIST</sequence>
<evidence type="ECO:0000313" key="2">
    <source>
        <dbReference type="Proteomes" id="UP000789920"/>
    </source>
</evidence>